<protein>
    <recommendedName>
        <fullName evidence="5">Coproporphyrinogen III oxidase</fullName>
    </recommendedName>
</protein>
<evidence type="ECO:0008006" key="5">
    <source>
        <dbReference type="Google" id="ProtNLM"/>
    </source>
</evidence>
<dbReference type="KEGG" id="mrub:DEO27_009945"/>
<proteinExistence type="predicted"/>
<organism evidence="3 4">
    <name type="scientific">Mucilaginibacter rubeus</name>
    <dbReference type="NCBI Taxonomy" id="2027860"/>
    <lineage>
        <taxon>Bacteria</taxon>
        <taxon>Pseudomonadati</taxon>
        <taxon>Bacteroidota</taxon>
        <taxon>Sphingobacteriia</taxon>
        <taxon>Sphingobacteriales</taxon>
        <taxon>Sphingobacteriaceae</taxon>
        <taxon>Mucilaginibacter</taxon>
    </lineage>
</organism>
<keyword evidence="4" id="KW-1185">Reference proteome</keyword>
<evidence type="ECO:0000313" key="4">
    <source>
        <dbReference type="Proteomes" id="UP000251402"/>
    </source>
</evidence>
<gene>
    <name evidence="3" type="ORF">DEO27_009945</name>
</gene>
<dbReference type="Proteomes" id="UP000251402">
    <property type="component" value="Chromosome"/>
</dbReference>
<dbReference type="EMBL" id="CP043450">
    <property type="protein sequence ID" value="QEM10332.1"/>
    <property type="molecule type" value="Genomic_DNA"/>
</dbReference>
<keyword evidence="2" id="KW-0732">Signal</keyword>
<evidence type="ECO:0000256" key="2">
    <source>
        <dbReference type="SAM" id="SignalP"/>
    </source>
</evidence>
<feature type="signal peptide" evidence="2">
    <location>
        <begin position="1"/>
        <end position="19"/>
    </location>
</feature>
<feature type="chain" id="PRO_5023003421" description="Coproporphyrinogen III oxidase" evidence="2">
    <location>
        <begin position="20"/>
        <end position="66"/>
    </location>
</feature>
<dbReference type="PROSITE" id="PS51257">
    <property type="entry name" value="PROKAR_LIPOPROTEIN"/>
    <property type="match status" value="1"/>
</dbReference>
<feature type="compositionally biased region" description="Basic and acidic residues" evidence="1">
    <location>
        <begin position="53"/>
        <end position="66"/>
    </location>
</feature>
<evidence type="ECO:0000313" key="3">
    <source>
        <dbReference type="EMBL" id="QEM10332.1"/>
    </source>
</evidence>
<dbReference type="RefSeq" id="WP_146750144.1">
    <property type="nucleotide sequence ID" value="NZ_CP043450.1"/>
</dbReference>
<reference evidence="3" key="1">
    <citation type="submission" date="2019-08" db="EMBL/GenBank/DDBJ databases">
        <title>Comparative genome analysis confer to the adaptation heavy metal polluted environment.</title>
        <authorList>
            <person name="Li Y."/>
        </authorList>
    </citation>
    <scope>NUCLEOTIDE SEQUENCE [LARGE SCALE GENOMIC DNA]</scope>
    <source>
        <strain evidence="3">P1</strain>
    </source>
</reference>
<accession>A0A5C1HWP7</accession>
<evidence type="ECO:0000256" key="1">
    <source>
        <dbReference type="SAM" id="MobiDB-lite"/>
    </source>
</evidence>
<dbReference type="AlphaFoldDB" id="A0A5C1HWP7"/>
<feature type="compositionally biased region" description="Basic and acidic residues" evidence="1">
    <location>
        <begin position="24"/>
        <end position="36"/>
    </location>
</feature>
<dbReference type="OrthoDB" id="799774at2"/>
<sequence>MKKQFLSFALVAAMVGAIATGCSSEKKAGDGSDSTKMDSTSQSAPAPAATDTTKTDTTKKDTTKKM</sequence>
<feature type="region of interest" description="Disordered" evidence="1">
    <location>
        <begin position="22"/>
        <end position="66"/>
    </location>
</feature>
<name>A0A5C1HWP7_9SPHI</name>